<organism evidence="1 2">
    <name type="scientific">Paraburkholderia ferrariae</name>
    <dbReference type="NCBI Taxonomy" id="386056"/>
    <lineage>
        <taxon>Bacteria</taxon>
        <taxon>Pseudomonadati</taxon>
        <taxon>Pseudomonadota</taxon>
        <taxon>Betaproteobacteria</taxon>
        <taxon>Burkholderiales</taxon>
        <taxon>Burkholderiaceae</taxon>
        <taxon>Paraburkholderia</taxon>
    </lineage>
</organism>
<sequence length="411" mass="44825">MKKASLKGVPTPEERAPRLADLRMRKMARSAHAYVRGSADRFYAWLDSQASGTLPDGPPVWICGDCHLGNLGPLADASGRVAVQIRDLDQSVIGNPVHDLLRLGLSLTTAARSADLPGVITSRMAEALIDGYEQAFDDARTDETKRAERPTVVRVAMKQALHRSWRKLDRQTIDGVAPRIPLGKRFWPLSEEESQAVRTLFESQSGLAVREALGRAVRGGGKIDVLDAAFWVKGCSSLGRRRYAVLLDIDGTCSPGGPPCLVDIKQAAAAAAPRHVGATMPRDNAKRVAEGARHVSPLLGDRMLAARLDGCAVVIRELMPQDLKIDADRLTEADAVKAAHFLALVVGQAHAGQMDAPTRRSWLYELQARRPGSPGAPSWLWRSMVELAVAHEAEYLEHCRRYALRRGAGKR</sequence>
<dbReference type="SUPFAM" id="SSF56112">
    <property type="entry name" value="Protein kinase-like (PK-like)"/>
    <property type="match status" value="1"/>
</dbReference>
<gene>
    <name evidence="1" type="ORF">VSR73_33320</name>
</gene>
<dbReference type="InterPro" id="IPR018721">
    <property type="entry name" value="DUF2252"/>
</dbReference>
<keyword evidence="2" id="KW-1185">Reference proteome</keyword>
<dbReference type="Gene3D" id="3.90.1200.10">
    <property type="match status" value="1"/>
</dbReference>
<dbReference type="PANTHER" id="PTHR39441:SF1">
    <property type="entry name" value="DUF2252 DOMAIN-CONTAINING PROTEIN"/>
    <property type="match status" value="1"/>
</dbReference>
<accession>A0ABU9S1U8</accession>
<name>A0ABU9S1U8_9BURK</name>
<evidence type="ECO:0000313" key="1">
    <source>
        <dbReference type="EMBL" id="MEM5425919.1"/>
    </source>
</evidence>
<protein>
    <submittedName>
        <fullName evidence="1">DUF2252 family protein</fullName>
    </submittedName>
</protein>
<evidence type="ECO:0000313" key="2">
    <source>
        <dbReference type="Proteomes" id="UP001489897"/>
    </source>
</evidence>
<dbReference type="EMBL" id="JAYMRV010000013">
    <property type="protein sequence ID" value="MEM5425919.1"/>
    <property type="molecule type" value="Genomic_DNA"/>
</dbReference>
<dbReference type="RefSeq" id="WP_342949731.1">
    <property type="nucleotide sequence ID" value="NZ_JAYMRV010000013.1"/>
</dbReference>
<dbReference type="InterPro" id="IPR011009">
    <property type="entry name" value="Kinase-like_dom_sf"/>
</dbReference>
<dbReference type="Pfam" id="PF10009">
    <property type="entry name" value="DUF2252"/>
    <property type="match status" value="1"/>
</dbReference>
<proteinExistence type="predicted"/>
<dbReference type="PANTHER" id="PTHR39441">
    <property type="entry name" value="DUF2252 DOMAIN-CONTAINING PROTEIN"/>
    <property type="match status" value="1"/>
</dbReference>
<reference evidence="1 2" key="1">
    <citation type="submission" date="2024-01" db="EMBL/GenBank/DDBJ databases">
        <title>The diversity of rhizobia nodulating Mimosa spp. in eleven states of Brazil covering several biomes is determined by host plant, location, and edaphic factors.</title>
        <authorList>
            <person name="Rouws L."/>
            <person name="Barauna A."/>
            <person name="Beukes C."/>
            <person name="De Faria S.M."/>
            <person name="Gross E."/>
            <person name="Dos Reis Junior F.B."/>
            <person name="Simon M."/>
            <person name="Maluk M."/>
            <person name="Odee D.W."/>
            <person name="Kenicer G."/>
            <person name="Young J.P.W."/>
            <person name="Reis V.M."/>
            <person name="Zilli J."/>
            <person name="James E.K."/>
        </authorList>
    </citation>
    <scope>NUCLEOTIDE SEQUENCE [LARGE SCALE GENOMIC DNA]</scope>
    <source>
        <strain evidence="1 2">JPY167</strain>
    </source>
</reference>
<dbReference type="Proteomes" id="UP001489897">
    <property type="component" value="Unassembled WGS sequence"/>
</dbReference>
<comment type="caution">
    <text evidence="1">The sequence shown here is derived from an EMBL/GenBank/DDBJ whole genome shotgun (WGS) entry which is preliminary data.</text>
</comment>